<dbReference type="PANTHER" id="PTHR30483:SF6">
    <property type="entry name" value="PERIPLASMIC BINDING PROTEIN OF ABC TRANSPORTER FOR NATURAL AMINO ACIDS"/>
    <property type="match status" value="1"/>
</dbReference>
<accession>A0A1M6WM51</accession>
<sequence>MEGYESHIYLGEVNGGTMFKKKYVTVITLLLVAAFALAGCGGGGGEKKDAAQDAASDVIKIGVYEPLTGTNAAGGEMTVEGIKLANQLFPEVLGKKVELVIVDNKSEKQEAANAVERLVSKDKVNVIIGSYGSSLSMAGGPIAKDAGIPVIGCSPTNPAVTLGNDYYFRVCFIDPFQGTVMANYAFDKLGAKKAAIIQDVQQDYSVGLNNYFEKSFKKLAGEDAIVAKVNYNTGDKDFSSQLTAIKDKKPDVIFAPGNFTESGILVEKARELGITCPILGGDTWESEEFLNRVKNTKDVYFSTHFDSTQPVTEMSKKFKEEYEKAYAGKQVNAFGALGFDSYILALDAMKKANSADPKAIRDALAGTKDFEGATGLITLDTNGDATKTAIIKKVADGNFVYEGKVDPK</sequence>
<feature type="domain" description="Leucine-binding protein" evidence="4">
    <location>
        <begin position="59"/>
        <end position="394"/>
    </location>
</feature>
<dbReference type="Proteomes" id="UP000183997">
    <property type="component" value="Unassembled WGS sequence"/>
</dbReference>
<organism evidence="5 6">
    <name type="scientific">Desulforamulus aeronauticus DSM 10349</name>
    <dbReference type="NCBI Taxonomy" id="1121421"/>
    <lineage>
        <taxon>Bacteria</taxon>
        <taxon>Bacillati</taxon>
        <taxon>Bacillota</taxon>
        <taxon>Clostridia</taxon>
        <taxon>Eubacteriales</taxon>
        <taxon>Peptococcaceae</taxon>
        <taxon>Desulforamulus</taxon>
    </lineage>
</organism>
<dbReference type="PANTHER" id="PTHR30483">
    <property type="entry name" value="LEUCINE-SPECIFIC-BINDING PROTEIN"/>
    <property type="match status" value="1"/>
</dbReference>
<proteinExistence type="inferred from homology"/>
<keyword evidence="3" id="KW-1133">Transmembrane helix</keyword>
<gene>
    <name evidence="5" type="ORF">SAMN02745123_03683</name>
</gene>
<dbReference type="Pfam" id="PF13458">
    <property type="entry name" value="Peripla_BP_6"/>
    <property type="match status" value="1"/>
</dbReference>
<evidence type="ECO:0000313" key="6">
    <source>
        <dbReference type="Proteomes" id="UP000183997"/>
    </source>
</evidence>
<dbReference type="InterPro" id="IPR028082">
    <property type="entry name" value="Peripla_BP_I"/>
</dbReference>
<reference evidence="6" key="1">
    <citation type="submission" date="2016-11" db="EMBL/GenBank/DDBJ databases">
        <authorList>
            <person name="Varghese N."/>
            <person name="Submissions S."/>
        </authorList>
    </citation>
    <scope>NUCLEOTIDE SEQUENCE [LARGE SCALE GENOMIC DNA]</scope>
    <source>
        <strain evidence="6">DSM 10349</strain>
    </source>
</reference>
<keyword evidence="3" id="KW-0812">Transmembrane</keyword>
<dbReference type="STRING" id="1121421.SAMN02745123_03683"/>
<dbReference type="EMBL" id="FRAR01000032">
    <property type="protein sequence ID" value="SHK94659.1"/>
    <property type="molecule type" value="Genomic_DNA"/>
</dbReference>
<dbReference type="SUPFAM" id="SSF53822">
    <property type="entry name" value="Periplasmic binding protein-like I"/>
    <property type="match status" value="1"/>
</dbReference>
<evidence type="ECO:0000256" key="2">
    <source>
        <dbReference type="ARBA" id="ARBA00022729"/>
    </source>
</evidence>
<dbReference type="AlphaFoldDB" id="A0A1M6WM51"/>
<keyword evidence="3" id="KW-0472">Membrane</keyword>
<comment type="similarity">
    <text evidence="1">Belongs to the leucine-binding protein family.</text>
</comment>
<dbReference type="CDD" id="cd06347">
    <property type="entry name" value="PBP1_ABC_LivK_ligand_binding-like"/>
    <property type="match status" value="1"/>
</dbReference>
<evidence type="ECO:0000256" key="1">
    <source>
        <dbReference type="ARBA" id="ARBA00010062"/>
    </source>
</evidence>
<feature type="transmembrane region" description="Helical" evidence="3">
    <location>
        <begin position="23"/>
        <end position="44"/>
    </location>
</feature>
<evidence type="ECO:0000313" key="5">
    <source>
        <dbReference type="EMBL" id="SHK94659.1"/>
    </source>
</evidence>
<keyword evidence="2" id="KW-0732">Signal</keyword>
<evidence type="ECO:0000256" key="3">
    <source>
        <dbReference type="SAM" id="Phobius"/>
    </source>
</evidence>
<keyword evidence="6" id="KW-1185">Reference proteome</keyword>
<dbReference type="InterPro" id="IPR051010">
    <property type="entry name" value="BCAA_transport"/>
</dbReference>
<dbReference type="Gene3D" id="3.40.50.2300">
    <property type="match status" value="2"/>
</dbReference>
<protein>
    <submittedName>
        <fullName evidence="5">Amino acid/amide ABC transporter substrate-binding protein, HAAT family</fullName>
    </submittedName>
</protein>
<dbReference type="InterPro" id="IPR028081">
    <property type="entry name" value="Leu-bd"/>
</dbReference>
<evidence type="ECO:0000259" key="4">
    <source>
        <dbReference type="Pfam" id="PF13458"/>
    </source>
</evidence>
<name>A0A1M6WM51_9FIRM</name>